<dbReference type="AlphaFoldDB" id="A0A6G0U3N4"/>
<protein>
    <submittedName>
        <fullName evidence="2">Uncharacterized protein</fullName>
    </submittedName>
</protein>
<evidence type="ECO:0000313" key="3">
    <source>
        <dbReference type="Proteomes" id="UP000475862"/>
    </source>
</evidence>
<evidence type="ECO:0000256" key="1">
    <source>
        <dbReference type="SAM" id="Coils"/>
    </source>
</evidence>
<keyword evidence="1" id="KW-0175">Coiled coil</keyword>
<proteinExistence type="predicted"/>
<sequence>MSPSDNFLKYPLIQNMDQFQSYDDFLANDGQESSISEVDFYKQSYKSTYDQLELKMQEAYSLKNKIIILANDLKELSLDNERLKEDIGEAVIQTESLKTRNLALKSSYEVTLQENEHLKLKITTLKMENEKMITIVAMEKLLDTKLAQLENRVIKEFIENVCNNPIASDVIPASIKVPASVVPAEHKISVDTPLIHHTPLIPVKSFHDECVEFVQQCTEWWCPVHSSFGRIVKNVKPLTFEDETIIRRAKARYAYWSKGDTLRCCTNERKRSTQPIVYKLPSCWPTLLPDDIDKLSANLNNYYQLP</sequence>
<feature type="coiled-coil region" evidence="1">
    <location>
        <begin position="66"/>
        <end position="93"/>
    </location>
</feature>
<keyword evidence="3" id="KW-1185">Reference proteome</keyword>
<comment type="caution">
    <text evidence="2">The sequence shown here is derived from an EMBL/GenBank/DDBJ whole genome shotgun (WGS) entry which is preliminary data.</text>
</comment>
<reference evidence="2 3" key="1">
    <citation type="submission" date="2019-08" db="EMBL/GenBank/DDBJ databases">
        <title>The genome of the soybean aphid Biotype 1, its phylome, world population structure and adaptation to the North American continent.</title>
        <authorList>
            <person name="Giordano R."/>
            <person name="Donthu R.K."/>
            <person name="Hernandez A.G."/>
            <person name="Wright C.L."/>
            <person name="Zimin A.V."/>
        </authorList>
    </citation>
    <scope>NUCLEOTIDE SEQUENCE [LARGE SCALE GENOMIC DNA]</scope>
    <source>
        <tissue evidence="2">Whole aphids</tissue>
    </source>
</reference>
<dbReference type="EMBL" id="VYZN01000007">
    <property type="protein sequence ID" value="KAE9543731.1"/>
    <property type="molecule type" value="Genomic_DNA"/>
</dbReference>
<name>A0A6G0U3N4_APHGL</name>
<accession>A0A6G0U3N4</accession>
<organism evidence="2 3">
    <name type="scientific">Aphis glycines</name>
    <name type="common">Soybean aphid</name>
    <dbReference type="NCBI Taxonomy" id="307491"/>
    <lineage>
        <taxon>Eukaryota</taxon>
        <taxon>Metazoa</taxon>
        <taxon>Ecdysozoa</taxon>
        <taxon>Arthropoda</taxon>
        <taxon>Hexapoda</taxon>
        <taxon>Insecta</taxon>
        <taxon>Pterygota</taxon>
        <taxon>Neoptera</taxon>
        <taxon>Paraneoptera</taxon>
        <taxon>Hemiptera</taxon>
        <taxon>Sternorrhyncha</taxon>
        <taxon>Aphidomorpha</taxon>
        <taxon>Aphidoidea</taxon>
        <taxon>Aphididae</taxon>
        <taxon>Aphidini</taxon>
        <taxon>Aphis</taxon>
        <taxon>Aphis</taxon>
    </lineage>
</organism>
<dbReference type="Proteomes" id="UP000475862">
    <property type="component" value="Unassembled WGS sequence"/>
</dbReference>
<dbReference type="OrthoDB" id="6623227at2759"/>
<gene>
    <name evidence="2" type="ORF">AGLY_002127</name>
</gene>
<evidence type="ECO:0000313" key="2">
    <source>
        <dbReference type="EMBL" id="KAE9543731.1"/>
    </source>
</evidence>